<proteinExistence type="predicted"/>
<evidence type="ECO:0008006" key="4">
    <source>
        <dbReference type="Google" id="ProtNLM"/>
    </source>
</evidence>
<dbReference type="EMBL" id="CP012159">
    <property type="protein sequence ID" value="AKT41911.1"/>
    <property type="molecule type" value="Genomic_DNA"/>
</dbReference>
<dbReference type="RefSeq" id="WP_050433620.1">
    <property type="nucleotide sequence ID" value="NZ_CP012159.1"/>
</dbReference>
<dbReference type="AlphaFoldDB" id="A0A0K1EM70"/>
<keyword evidence="1" id="KW-0732">Signal</keyword>
<name>A0A0K1EM70_CHOCO</name>
<evidence type="ECO:0000313" key="2">
    <source>
        <dbReference type="EMBL" id="AKT41911.1"/>
    </source>
</evidence>
<sequence>MKTLLRWVSALFVLQASLLGGCVFEEAKEGTTRAPGEAFPEGVDLAATTEVSSASADLAPPDCDPNHDCEVAGPQVQCASGPAMNAWQTSDGRWCINRDACGWNNPICPF</sequence>
<dbReference type="KEGG" id="ccro:CMC5_061330"/>
<dbReference type="STRING" id="52.CMC5_061330"/>
<organism evidence="2 3">
    <name type="scientific">Chondromyces crocatus</name>
    <dbReference type="NCBI Taxonomy" id="52"/>
    <lineage>
        <taxon>Bacteria</taxon>
        <taxon>Pseudomonadati</taxon>
        <taxon>Myxococcota</taxon>
        <taxon>Polyangia</taxon>
        <taxon>Polyangiales</taxon>
        <taxon>Polyangiaceae</taxon>
        <taxon>Chondromyces</taxon>
    </lineage>
</organism>
<feature type="signal peptide" evidence="1">
    <location>
        <begin position="1"/>
        <end position="20"/>
    </location>
</feature>
<accession>A0A0K1EM70</accession>
<protein>
    <recommendedName>
        <fullName evidence="4">Lipoprotein</fullName>
    </recommendedName>
</protein>
<gene>
    <name evidence="2" type="ORF">CMC5_061330</name>
</gene>
<dbReference type="OrthoDB" id="5383467at2"/>
<evidence type="ECO:0000313" key="3">
    <source>
        <dbReference type="Proteomes" id="UP000067626"/>
    </source>
</evidence>
<dbReference type="PROSITE" id="PS51257">
    <property type="entry name" value="PROKAR_LIPOPROTEIN"/>
    <property type="match status" value="1"/>
</dbReference>
<keyword evidence="3" id="KW-1185">Reference proteome</keyword>
<dbReference type="Proteomes" id="UP000067626">
    <property type="component" value="Chromosome"/>
</dbReference>
<feature type="chain" id="PRO_5005459654" description="Lipoprotein" evidence="1">
    <location>
        <begin position="21"/>
        <end position="110"/>
    </location>
</feature>
<evidence type="ECO:0000256" key="1">
    <source>
        <dbReference type="SAM" id="SignalP"/>
    </source>
</evidence>
<reference evidence="2 3" key="1">
    <citation type="submission" date="2015-07" db="EMBL/GenBank/DDBJ databases">
        <title>Genome analysis of myxobacterium Chondromyces crocatus Cm c5 reveals a high potential for natural compound synthesis and the genetic basis for the loss of fruiting body formation.</title>
        <authorList>
            <person name="Zaburannyi N."/>
            <person name="Bunk B."/>
            <person name="Maier J."/>
            <person name="Overmann J."/>
            <person name="Mueller R."/>
        </authorList>
    </citation>
    <scope>NUCLEOTIDE SEQUENCE [LARGE SCALE GENOMIC DNA]</scope>
    <source>
        <strain evidence="2 3">Cm c5</strain>
    </source>
</reference>